<evidence type="ECO:0000313" key="3">
    <source>
        <dbReference type="Proteomes" id="UP000217400"/>
    </source>
</evidence>
<dbReference type="InterPro" id="IPR028919">
    <property type="entry name" value="Viral_movement"/>
</dbReference>
<protein>
    <submittedName>
        <fullName evidence="2">p30-like movement protein</fullName>
    </submittedName>
</protein>
<dbReference type="Proteomes" id="UP000217400">
    <property type="component" value="Segment"/>
</dbReference>
<dbReference type="EMBL" id="JX173276">
    <property type="protein sequence ID" value="AFV57239.1"/>
    <property type="molecule type" value="Genomic_RNA"/>
</dbReference>
<organism evidence="2 3">
    <name type="scientific">Diuris virus A</name>
    <dbReference type="NCBI Taxonomy" id="1247115"/>
    <lineage>
        <taxon>Viruses</taxon>
        <taxon>Riboviria</taxon>
        <taxon>Orthornavirae</taxon>
        <taxon>Kitrinoviricota</taxon>
        <taxon>Alsuviricetes</taxon>
        <taxon>Tymovirales</taxon>
        <taxon>Betaflexiviridae</taxon>
        <taxon>Trivirinae</taxon>
        <taxon>Divavirus</taxon>
        <taxon>Divavirus alphadiuris</taxon>
    </lineage>
</organism>
<dbReference type="GeneID" id="13897329"/>
<dbReference type="RefSeq" id="YP_006905851.1">
    <property type="nucleotide sequence ID" value="NC_019029.1"/>
</dbReference>
<dbReference type="OrthoDB" id="8566at10239"/>
<name>K4PEV9_9VIRU</name>
<evidence type="ECO:0000313" key="2">
    <source>
        <dbReference type="EMBL" id="AFV57239.1"/>
    </source>
</evidence>
<proteinExistence type="predicted"/>
<dbReference type="KEGG" id="vg:13897329"/>
<accession>K4PEV9</accession>
<dbReference type="Pfam" id="PF01107">
    <property type="entry name" value="MP"/>
    <property type="match status" value="1"/>
</dbReference>
<feature type="region of interest" description="Disordered" evidence="1">
    <location>
        <begin position="316"/>
        <end position="342"/>
    </location>
</feature>
<reference evidence="2 3" key="1">
    <citation type="journal article" date="2013" name="Virus Res.">
        <title>Exotic and indigenous viruses infect wild populations and captive collections of temperate terrestrial orchids (Diuris species) in Australia.</title>
        <authorList>
            <person name="Wylie S.J."/>
            <person name="Li H."/>
            <person name="Dixon K.W."/>
            <person name="Richards H."/>
            <person name="Jones M.G."/>
        </authorList>
    </citation>
    <scope>NUCLEOTIDE SEQUENCE [LARGE SCALE GENOMIC DNA]</scope>
    <source>
        <strain evidence="2">SW3.3</strain>
    </source>
</reference>
<sequence>MQVVDPKAFIQKFDNGGRNIDCIRVSEVYSDGGFIKNEKVDAVQRTESSISIKSINGESRIIKGIPIIDPNVIDEERNKKKYSKVNIGAIIISIHKLGYYEREMSRGRCLLVDGRRSGGGGIIKAFEFDISKGPAHFVLVPNAVFDIHDELLDRACEVFIIFDNVNYRGGSYPFAIEIGAIYRMSNVFNCYHRMGVPGRKGSIGSIYQEVHCTKTISEEDEESVLSEMCVAREAGRISDAERSFGFESERGKRSLIMPWRKRGPSFFRDYSVGEGSSETEENLCRVRSSTGSIDERDIPEKVLDNKFRSASERRKLQSNFREASHGRSSCKPRSVKLDKRDDRVPGGSLWREVEEIEEEDITEAALGECFQGVREKLRAREHPSGVHGC</sequence>
<keyword evidence="3" id="KW-1185">Reference proteome</keyword>
<evidence type="ECO:0000256" key="1">
    <source>
        <dbReference type="SAM" id="MobiDB-lite"/>
    </source>
</evidence>